<keyword evidence="3" id="KW-1185">Reference proteome</keyword>
<dbReference type="OrthoDB" id="4440815at2759"/>
<evidence type="ECO:0000256" key="1">
    <source>
        <dbReference type="SAM" id="SignalP"/>
    </source>
</evidence>
<dbReference type="EMBL" id="KZ559120">
    <property type="protein sequence ID" value="PLB41629.1"/>
    <property type="molecule type" value="Genomic_DNA"/>
</dbReference>
<protein>
    <submittedName>
        <fullName evidence="2">Uncharacterized protein</fullName>
    </submittedName>
</protein>
<feature type="chain" id="PRO_5014131029" evidence="1">
    <location>
        <begin position="17"/>
        <end position="101"/>
    </location>
</feature>
<sequence length="101" mass="11110">MKPTTFLLPLLPLTLAKSTIFNMAAEDKTCTPSFDYCADELIKSKGFSKSDLKNALKDSDVKEEDLSKILFHCKNPGDVGHPKVCQGGCKKGEEEEESHSC</sequence>
<evidence type="ECO:0000313" key="2">
    <source>
        <dbReference type="EMBL" id="PLB41629.1"/>
    </source>
</evidence>
<reference evidence="2 3" key="1">
    <citation type="submission" date="2017-12" db="EMBL/GenBank/DDBJ databases">
        <authorList>
            <consortium name="DOE Joint Genome Institute"/>
            <person name="Haridas S."/>
            <person name="Kjaerbolling I."/>
            <person name="Vesth T.C."/>
            <person name="Frisvad J.C."/>
            <person name="Nybo J.L."/>
            <person name="Theobald S."/>
            <person name="Kuo A."/>
            <person name="Bowyer P."/>
            <person name="Matsuda Y."/>
            <person name="Mondo S."/>
            <person name="Lyhne E.K."/>
            <person name="Kogle M.E."/>
            <person name="Clum A."/>
            <person name="Lipzen A."/>
            <person name="Salamov A."/>
            <person name="Ngan C.Y."/>
            <person name="Daum C."/>
            <person name="Chiniquy J."/>
            <person name="Barry K."/>
            <person name="LaButti K."/>
            <person name="Simmons B.A."/>
            <person name="Magnuson J.K."/>
            <person name="Mortensen U.H."/>
            <person name="Larsen T.O."/>
            <person name="Grigoriev I.V."/>
            <person name="Baker S.E."/>
            <person name="Andersen M.R."/>
            <person name="Nordberg H.P."/>
            <person name="Cantor M.N."/>
            <person name="Hua S.X."/>
        </authorList>
    </citation>
    <scope>NUCLEOTIDE SEQUENCE [LARGE SCALE GENOMIC DNA]</scope>
    <source>
        <strain evidence="2 3">CBS 102.13</strain>
    </source>
</reference>
<organism evidence="2 3">
    <name type="scientific">Aspergillus candidus</name>
    <dbReference type="NCBI Taxonomy" id="41067"/>
    <lineage>
        <taxon>Eukaryota</taxon>
        <taxon>Fungi</taxon>
        <taxon>Dikarya</taxon>
        <taxon>Ascomycota</taxon>
        <taxon>Pezizomycotina</taxon>
        <taxon>Eurotiomycetes</taxon>
        <taxon>Eurotiomycetidae</taxon>
        <taxon>Eurotiales</taxon>
        <taxon>Aspergillaceae</taxon>
        <taxon>Aspergillus</taxon>
        <taxon>Aspergillus subgen. Circumdati</taxon>
    </lineage>
</organism>
<dbReference type="GeneID" id="36523049"/>
<name>A0A2I2FLX9_ASPCN</name>
<feature type="signal peptide" evidence="1">
    <location>
        <begin position="1"/>
        <end position="16"/>
    </location>
</feature>
<keyword evidence="1" id="KW-0732">Signal</keyword>
<proteinExistence type="predicted"/>
<dbReference type="RefSeq" id="XP_024675641.1">
    <property type="nucleotide sequence ID" value="XM_024815889.1"/>
</dbReference>
<gene>
    <name evidence="2" type="ORF">BDW47DRAFT_122667</name>
</gene>
<accession>A0A2I2FLX9</accession>
<dbReference type="STRING" id="41067.A0A2I2FLX9"/>
<dbReference type="Proteomes" id="UP000234585">
    <property type="component" value="Unassembled WGS sequence"/>
</dbReference>
<evidence type="ECO:0000313" key="3">
    <source>
        <dbReference type="Proteomes" id="UP000234585"/>
    </source>
</evidence>
<dbReference type="AlphaFoldDB" id="A0A2I2FLX9"/>